<evidence type="ECO:0008006" key="6">
    <source>
        <dbReference type="Google" id="ProtNLM"/>
    </source>
</evidence>
<organism evidence="4 5">
    <name type="scientific">Magallana gigas</name>
    <name type="common">Pacific oyster</name>
    <name type="synonym">Crassostrea gigas</name>
    <dbReference type="NCBI Taxonomy" id="29159"/>
    <lineage>
        <taxon>Eukaryota</taxon>
        <taxon>Metazoa</taxon>
        <taxon>Spiralia</taxon>
        <taxon>Lophotrochozoa</taxon>
        <taxon>Mollusca</taxon>
        <taxon>Bivalvia</taxon>
        <taxon>Autobranchia</taxon>
        <taxon>Pteriomorphia</taxon>
        <taxon>Ostreida</taxon>
        <taxon>Ostreoidea</taxon>
        <taxon>Ostreidae</taxon>
        <taxon>Magallana</taxon>
    </lineage>
</organism>
<keyword evidence="3" id="KW-0539">Nucleus</keyword>
<dbReference type="GO" id="GO:0034472">
    <property type="term" value="P:snRNA 3'-end processing"/>
    <property type="evidence" value="ECO:0007669"/>
    <property type="project" value="TreeGrafter"/>
</dbReference>
<evidence type="ECO:0000313" key="5">
    <source>
        <dbReference type="Proteomes" id="UP000005408"/>
    </source>
</evidence>
<dbReference type="Pfam" id="PF14750">
    <property type="entry name" value="INTS2"/>
    <property type="match status" value="1"/>
</dbReference>
<dbReference type="InterPro" id="IPR026236">
    <property type="entry name" value="Int2_metazoa"/>
</dbReference>
<evidence type="ECO:0000256" key="1">
    <source>
        <dbReference type="ARBA" id="ARBA00004123"/>
    </source>
</evidence>
<comment type="similarity">
    <text evidence="2">Belongs to the Integrator subunit 2 family.</text>
</comment>
<keyword evidence="5" id="KW-1185">Reference proteome</keyword>
<evidence type="ECO:0000256" key="3">
    <source>
        <dbReference type="ARBA" id="ARBA00023242"/>
    </source>
</evidence>
<dbReference type="AlphaFoldDB" id="A0A8W8KHM6"/>
<dbReference type="InterPro" id="IPR029321">
    <property type="entry name" value="INTS2"/>
</dbReference>
<reference evidence="4" key="1">
    <citation type="submission" date="2022-08" db="UniProtKB">
        <authorList>
            <consortium name="EnsemblMetazoa"/>
        </authorList>
    </citation>
    <scope>IDENTIFICATION</scope>
    <source>
        <strain evidence="4">05x7-T-G4-1.051#20</strain>
    </source>
</reference>
<dbReference type="PRINTS" id="PR02105">
    <property type="entry name" value="INTSUBUNIT2"/>
</dbReference>
<accession>A0A8W8KHM6</accession>
<name>A0A8W8KHM6_MAGGI</name>
<dbReference type="GO" id="GO:0032039">
    <property type="term" value="C:integrator complex"/>
    <property type="evidence" value="ECO:0007669"/>
    <property type="project" value="InterPro"/>
</dbReference>
<comment type="subcellular location">
    <subcellularLocation>
        <location evidence="1">Nucleus</location>
    </subcellularLocation>
</comment>
<dbReference type="Proteomes" id="UP000005408">
    <property type="component" value="Unassembled WGS sequence"/>
</dbReference>
<sequence length="1189" mass="134642">MSRLKSFVKCEVFHAMQNVDVAALNKLPEKDLRPVLPCLVRMALCKPLDESESWSASKKEVLKILSGIEVVNSIVALLSIDFHALEQDVNKEQQLRTKLGGNQSESILISQLQNGVALEFERSDPPRRLRLLLSELLFVSSQMRESKTEFYQKRSEMFESLVYLEEVADVLCIAQAELPSLLPITEVAETLLHVPNGGWMLCRLVANSPDCYKEVCNSLVSNGDRQDEETVGGRRRLKVLMALARMNPKEIYNIRALCVEKCKMPGLAVALTLEMYNDSLMSDPPGEEGGSDTDVVGFVSGMLLGNDIGVKEWFSHYVKIGQKLKRESSVTQLHRLRQCLLEQMILMLDQGHTPSEGRAIKGSAFIRLYCALKSLAAFKFTDEEMKILLKLITSRPPICKAGARFVSLGLCMLIACPYLLGNSDQERMAVEWIRWTMSVEKEFKQEVSSNCSFGEMLFLIAIHFHSNNMTAIGDLVYLTLGLKNLVKANALARIRQIFTYEIFTEQVITSHAVKVAVTSGLNANMTGYLPINSIYQLLKSRSFSKHKVPIKDWIYKQICNCSTPLHPLVTSLIDVFVTSVVIKSTKTDHLNEPITEEEILHVYKSSVFHWSKDKSEEGESSNQIPASELAPQLLMLYYLLHYEDTVLSHMKSLMMANRQVKSYPDTLLAQIPINFLLQTAQRDQEKFAGLFSPLLKLLVTHYPHLCAVEDWLEASLVQDSLVAETSVIYSVPCTIENLNDALRNLTSCPMKMISQLQSMLKMSAPDLLQFSEPIVSSLPIMLDEAVPRKIVDLVKKVWFLLHSVSPRSLRLATVNSLRLTERTTFKMTPYTENDITVDPLVILRCDERVFRCPPILDIVLRVLSAYLQASRVFLHNHMLSNPILENAAQAERERHDLKSALIAAQESAIIQILLECCLPREDDQREGEDGLLNNLREVHCIICSFIHQLFITEPHLAKLVHFQGYPDSLLPITTTGIPSIHICLDYIPEILSQPQSEKQIFAIKLMSHLCCQYALPRSLSVAKLCINVMFTMIGVLENKERVNFFLETVPCLTKVCQAFPPLCEDVTSFLHQIGRVCMSHLTSASNLRETELSDIDKTYVPLKKKVKVDTSTQELTMKYQSLYRSVQQTFARVIVKSLEVITEQALEPEGSDYWINTVRESDDWMFQWDDGQLQQTKGSNKMTVKQSLR</sequence>
<proteinExistence type="inferred from homology"/>
<evidence type="ECO:0000256" key="2">
    <source>
        <dbReference type="ARBA" id="ARBA00006705"/>
    </source>
</evidence>
<dbReference type="PANTHER" id="PTHR28608:SF1">
    <property type="entry name" value="INTEGRATOR COMPLEX SUBUNIT 2"/>
    <property type="match status" value="1"/>
</dbReference>
<evidence type="ECO:0000313" key="4">
    <source>
        <dbReference type="EnsemblMetazoa" id="G23926.1:cds"/>
    </source>
</evidence>
<dbReference type="EnsemblMetazoa" id="G23926.1">
    <property type="protein sequence ID" value="G23926.1:cds"/>
    <property type="gene ID" value="G23926"/>
</dbReference>
<protein>
    <recommendedName>
        <fullName evidence="6">Integrator complex subunit 2</fullName>
    </recommendedName>
</protein>
<dbReference type="PANTHER" id="PTHR28608">
    <property type="entry name" value="INTEGRATOR COMPLEX SUBUNIT 2"/>
    <property type="match status" value="1"/>
</dbReference>